<dbReference type="AlphaFoldDB" id="A0A0A8XZH0"/>
<name>A0A0A8XZH0_ARUDO</name>
<proteinExistence type="predicted"/>
<reference evidence="1" key="1">
    <citation type="submission" date="2014-09" db="EMBL/GenBank/DDBJ databases">
        <authorList>
            <person name="Magalhaes I.L.F."/>
            <person name="Oliveira U."/>
            <person name="Santos F.R."/>
            <person name="Vidigal T.H.D.A."/>
            <person name="Brescovit A.D."/>
            <person name="Santos A.J."/>
        </authorList>
    </citation>
    <scope>NUCLEOTIDE SEQUENCE</scope>
    <source>
        <tissue evidence="1">Shoot tissue taken approximately 20 cm above the soil surface</tissue>
    </source>
</reference>
<reference evidence="1" key="2">
    <citation type="journal article" date="2015" name="Data Brief">
        <title>Shoot transcriptome of the giant reed, Arundo donax.</title>
        <authorList>
            <person name="Barrero R.A."/>
            <person name="Guerrero F.D."/>
            <person name="Moolhuijzen P."/>
            <person name="Goolsby J.A."/>
            <person name="Tidwell J."/>
            <person name="Bellgard S.E."/>
            <person name="Bellgard M.I."/>
        </authorList>
    </citation>
    <scope>NUCLEOTIDE SEQUENCE</scope>
    <source>
        <tissue evidence="1">Shoot tissue taken approximately 20 cm above the soil surface</tissue>
    </source>
</reference>
<protein>
    <submittedName>
        <fullName evidence="1">Uncharacterized protein</fullName>
    </submittedName>
</protein>
<accession>A0A0A8XZH0</accession>
<evidence type="ECO:0000313" key="1">
    <source>
        <dbReference type="EMBL" id="JAD18133.1"/>
    </source>
</evidence>
<dbReference type="EMBL" id="GBRH01279762">
    <property type="protein sequence ID" value="JAD18133.1"/>
    <property type="molecule type" value="Transcribed_RNA"/>
</dbReference>
<organism evidence="1">
    <name type="scientific">Arundo donax</name>
    <name type="common">Giant reed</name>
    <name type="synonym">Donax arundinaceus</name>
    <dbReference type="NCBI Taxonomy" id="35708"/>
    <lineage>
        <taxon>Eukaryota</taxon>
        <taxon>Viridiplantae</taxon>
        <taxon>Streptophyta</taxon>
        <taxon>Embryophyta</taxon>
        <taxon>Tracheophyta</taxon>
        <taxon>Spermatophyta</taxon>
        <taxon>Magnoliopsida</taxon>
        <taxon>Liliopsida</taxon>
        <taxon>Poales</taxon>
        <taxon>Poaceae</taxon>
        <taxon>PACMAD clade</taxon>
        <taxon>Arundinoideae</taxon>
        <taxon>Arundineae</taxon>
        <taxon>Arundo</taxon>
    </lineage>
</organism>
<sequence length="30" mass="3421">MSQHQDGSDGASFSDTFPLQIPYLQPFHIR</sequence>